<dbReference type="Proteomes" id="UP000823388">
    <property type="component" value="Chromosome 2N"/>
</dbReference>
<accession>A0A8T0VI63</accession>
<protein>
    <submittedName>
        <fullName evidence="1">Uncharacterized protein</fullName>
    </submittedName>
</protein>
<organism evidence="1 2">
    <name type="scientific">Panicum virgatum</name>
    <name type="common">Blackwell switchgrass</name>
    <dbReference type="NCBI Taxonomy" id="38727"/>
    <lineage>
        <taxon>Eukaryota</taxon>
        <taxon>Viridiplantae</taxon>
        <taxon>Streptophyta</taxon>
        <taxon>Embryophyta</taxon>
        <taxon>Tracheophyta</taxon>
        <taxon>Spermatophyta</taxon>
        <taxon>Magnoliopsida</taxon>
        <taxon>Liliopsida</taxon>
        <taxon>Poales</taxon>
        <taxon>Poaceae</taxon>
        <taxon>PACMAD clade</taxon>
        <taxon>Panicoideae</taxon>
        <taxon>Panicodae</taxon>
        <taxon>Paniceae</taxon>
        <taxon>Panicinae</taxon>
        <taxon>Panicum</taxon>
        <taxon>Panicum sect. Hiantes</taxon>
    </lineage>
</organism>
<dbReference type="EMBL" id="CM029040">
    <property type="protein sequence ID" value="KAG2633014.1"/>
    <property type="molecule type" value="Genomic_DNA"/>
</dbReference>
<comment type="caution">
    <text evidence="1">The sequence shown here is derived from an EMBL/GenBank/DDBJ whole genome shotgun (WGS) entry which is preliminary data.</text>
</comment>
<dbReference type="AlphaFoldDB" id="A0A8T0VI63"/>
<sequence length="64" mass="7673">MFYIICALYWSRLFLRQLYNPGKRLNPPLTTKGTRKMQTLILMATGAKAHFIAKRTWWSPWKTR</sequence>
<gene>
    <name evidence="1" type="ORF">PVAP13_2NG283803</name>
</gene>
<reference evidence="1" key="1">
    <citation type="submission" date="2020-05" db="EMBL/GenBank/DDBJ databases">
        <title>WGS assembly of Panicum virgatum.</title>
        <authorList>
            <person name="Lovell J.T."/>
            <person name="Jenkins J."/>
            <person name="Shu S."/>
            <person name="Juenger T.E."/>
            <person name="Schmutz J."/>
        </authorList>
    </citation>
    <scope>NUCLEOTIDE SEQUENCE</scope>
    <source>
        <strain evidence="1">AP13</strain>
    </source>
</reference>
<name>A0A8T0VI63_PANVG</name>
<keyword evidence="2" id="KW-1185">Reference proteome</keyword>
<evidence type="ECO:0000313" key="1">
    <source>
        <dbReference type="EMBL" id="KAG2633014.1"/>
    </source>
</evidence>
<proteinExistence type="predicted"/>
<evidence type="ECO:0000313" key="2">
    <source>
        <dbReference type="Proteomes" id="UP000823388"/>
    </source>
</evidence>